<keyword evidence="7" id="KW-1185">Reference proteome</keyword>
<reference evidence="6" key="1">
    <citation type="submission" date="2021-06" db="EMBL/GenBank/DDBJ databases">
        <authorList>
            <person name="Hodson N. C."/>
            <person name="Mongue J. A."/>
            <person name="Jaron S. K."/>
        </authorList>
    </citation>
    <scope>NUCLEOTIDE SEQUENCE</scope>
</reference>
<comment type="subcellular location">
    <subcellularLocation>
        <location evidence="1">Nucleus</location>
    </subcellularLocation>
</comment>
<sequence>MTNQPFSIVEEESFRALMLLGKQYSLHIPQRETIKGKIQSMYLEKKEGIKAKLQAHSGKISLVVDCWSSRSGKSFHGILATFIDSDWNFQQLILDFDILRGSHKGKNLAKSVHDVLCEYDITSRLLAITSDNASNMNTMFAELGKLLQP</sequence>
<comment type="caution">
    <text evidence="6">The sequence shown here is derived from an EMBL/GenBank/DDBJ whole genome shotgun (WGS) entry which is preliminary data.</text>
</comment>
<keyword evidence="4" id="KW-0862">Zinc</keyword>
<proteinExistence type="predicted"/>
<evidence type="ECO:0000256" key="5">
    <source>
        <dbReference type="ARBA" id="ARBA00023242"/>
    </source>
</evidence>
<dbReference type="OrthoDB" id="1607513at2759"/>
<gene>
    <name evidence="6" type="ORF">AFUS01_LOCUS37251</name>
</gene>
<dbReference type="Proteomes" id="UP000708208">
    <property type="component" value="Unassembled WGS sequence"/>
</dbReference>
<dbReference type="PANTHER" id="PTHR46481:SF10">
    <property type="entry name" value="ZINC FINGER BED DOMAIN-CONTAINING PROTEIN 39"/>
    <property type="match status" value="1"/>
</dbReference>
<dbReference type="PANTHER" id="PTHR46481">
    <property type="entry name" value="ZINC FINGER BED DOMAIN-CONTAINING PROTEIN 4"/>
    <property type="match status" value="1"/>
</dbReference>
<dbReference type="InterPro" id="IPR052035">
    <property type="entry name" value="ZnF_BED_domain_contain"/>
</dbReference>
<dbReference type="GO" id="GO:0008270">
    <property type="term" value="F:zinc ion binding"/>
    <property type="evidence" value="ECO:0007669"/>
    <property type="project" value="UniProtKB-KW"/>
</dbReference>
<evidence type="ECO:0000256" key="1">
    <source>
        <dbReference type="ARBA" id="ARBA00004123"/>
    </source>
</evidence>
<dbReference type="EMBL" id="CAJVCH010542819">
    <property type="protein sequence ID" value="CAG7827256.1"/>
    <property type="molecule type" value="Genomic_DNA"/>
</dbReference>
<dbReference type="GO" id="GO:0005634">
    <property type="term" value="C:nucleus"/>
    <property type="evidence" value="ECO:0007669"/>
    <property type="project" value="UniProtKB-SubCell"/>
</dbReference>
<evidence type="ECO:0000313" key="7">
    <source>
        <dbReference type="Proteomes" id="UP000708208"/>
    </source>
</evidence>
<keyword evidence="5" id="KW-0539">Nucleus</keyword>
<feature type="non-terminal residue" evidence="6">
    <location>
        <position position="1"/>
    </location>
</feature>
<dbReference type="AlphaFoldDB" id="A0A8J2L718"/>
<keyword evidence="3" id="KW-0863">Zinc-finger</keyword>
<accession>A0A8J2L718</accession>
<keyword evidence="2" id="KW-0479">Metal-binding</keyword>
<protein>
    <recommendedName>
        <fullName evidence="8">AC transposase</fullName>
    </recommendedName>
</protein>
<evidence type="ECO:0000256" key="3">
    <source>
        <dbReference type="ARBA" id="ARBA00022771"/>
    </source>
</evidence>
<evidence type="ECO:0000256" key="4">
    <source>
        <dbReference type="ARBA" id="ARBA00022833"/>
    </source>
</evidence>
<evidence type="ECO:0000256" key="2">
    <source>
        <dbReference type="ARBA" id="ARBA00022723"/>
    </source>
</evidence>
<organism evidence="6 7">
    <name type="scientific">Allacma fusca</name>
    <dbReference type="NCBI Taxonomy" id="39272"/>
    <lineage>
        <taxon>Eukaryota</taxon>
        <taxon>Metazoa</taxon>
        <taxon>Ecdysozoa</taxon>
        <taxon>Arthropoda</taxon>
        <taxon>Hexapoda</taxon>
        <taxon>Collembola</taxon>
        <taxon>Symphypleona</taxon>
        <taxon>Sminthuridae</taxon>
        <taxon>Allacma</taxon>
    </lineage>
</organism>
<name>A0A8J2L718_9HEXA</name>
<evidence type="ECO:0000313" key="6">
    <source>
        <dbReference type="EMBL" id="CAG7827256.1"/>
    </source>
</evidence>
<evidence type="ECO:0008006" key="8">
    <source>
        <dbReference type="Google" id="ProtNLM"/>
    </source>
</evidence>